<evidence type="ECO:0000256" key="1">
    <source>
        <dbReference type="SAM" id="Coils"/>
    </source>
</evidence>
<dbReference type="Proteomes" id="UP000784880">
    <property type="component" value="Unassembled WGS sequence"/>
</dbReference>
<evidence type="ECO:0000256" key="2">
    <source>
        <dbReference type="SAM" id="Phobius"/>
    </source>
</evidence>
<evidence type="ECO:0000313" key="4">
    <source>
        <dbReference type="Proteomes" id="UP000784880"/>
    </source>
</evidence>
<feature type="transmembrane region" description="Helical" evidence="2">
    <location>
        <begin position="41"/>
        <end position="63"/>
    </location>
</feature>
<keyword evidence="2" id="KW-1133">Transmembrane helix</keyword>
<accession>A0ABS6JBJ0</accession>
<sequence>MKSNFMYYVCVSWGFSIGIVSSLFIFMYLFPGLLIRPIDTLLTAILGILGTVIGSFIGGFIAYKIAVSQTNSHFDMEIQNKNNTQRNIYNRTYNEIKNNYENIKKLNELLKRVEGGFHSISAEISKGNNEIIEGIMVHINQIDADLPLKLSENLEFEKHYHLHKSINLLTRTKSIGQLLINQRVNEYIEYNLKKLLETSDLFLSIFDKTPN</sequence>
<comment type="caution">
    <text evidence="3">The sequence shown here is derived from an EMBL/GenBank/DDBJ whole genome shotgun (WGS) entry which is preliminary data.</text>
</comment>
<evidence type="ECO:0000313" key="3">
    <source>
        <dbReference type="EMBL" id="MBU9711042.1"/>
    </source>
</evidence>
<proteinExistence type="predicted"/>
<dbReference type="EMBL" id="JAHQCS010000057">
    <property type="protein sequence ID" value="MBU9711042.1"/>
    <property type="molecule type" value="Genomic_DNA"/>
</dbReference>
<organism evidence="3 4">
    <name type="scientific">Evansella tamaricis</name>
    <dbReference type="NCBI Taxonomy" id="2069301"/>
    <lineage>
        <taxon>Bacteria</taxon>
        <taxon>Bacillati</taxon>
        <taxon>Bacillota</taxon>
        <taxon>Bacilli</taxon>
        <taxon>Bacillales</taxon>
        <taxon>Bacillaceae</taxon>
        <taxon>Evansella</taxon>
    </lineage>
</organism>
<feature type="coiled-coil region" evidence="1">
    <location>
        <begin position="86"/>
        <end position="113"/>
    </location>
</feature>
<dbReference type="RefSeq" id="WP_217064933.1">
    <property type="nucleotide sequence ID" value="NZ_JAHQCS010000057.1"/>
</dbReference>
<keyword evidence="2" id="KW-0812">Transmembrane</keyword>
<feature type="transmembrane region" description="Helical" evidence="2">
    <location>
        <begin position="6"/>
        <end position="29"/>
    </location>
</feature>
<gene>
    <name evidence="3" type="ORF">KS419_04735</name>
</gene>
<keyword evidence="4" id="KW-1185">Reference proteome</keyword>
<name>A0ABS6JBJ0_9BACI</name>
<keyword evidence="1" id="KW-0175">Coiled coil</keyword>
<protein>
    <submittedName>
        <fullName evidence="3">Uncharacterized protein</fullName>
    </submittedName>
</protein>
<reference evidence="3 4" key="1">
    <citation type="submission" date="2021-06" db="EMBL/GenBank/DDBJ databases">
        <title>Bacillus sp. RD4P76, an endophyte from a halophyte.</title>
        <authorList>
            <person name="Sun J.-Q."/>
        </authorList>
    </citation>
    <scope>NUCLEOTIDE SEQUENCE [LARGE SCALE GENOMIC DNA]</scope>
    <source>
        <strain evidence="3 4">CGMCC 1.15917</strain>
    </source>
</reference>
<keyword evidence="2" id="KW-0472">Membrane</keyword>